<sequence>MSSPHVSAHRTHGGSPPVPPVLPSLLLLLLCLLPGLAPSLAPAPPAHAAQLATGVPAGATGAVKKPEAHAITADHSRHPALQQPFATPQEVTKACLSCHNAAAQQVHKTIHWTWLDPADPERKMGKGGITFNNFCIAIPSNEPRCTSCHAGFGWKNAQFDFSSQENVDCMVCHDHTGTYKKFPTMAGLPVSEPTEFEGKMFTPPDYNAIAASVGRPTRDNCGTCHFYGGGGDAVKHGDLDSTMFKPNRELDVHMDVKGANFTCQRCHTTEAHVIAGRTYKQPAFTERTSVLDDDRVHRIACESCHTATPHKAGHKANDHTDKLACQTCHIPAFAREMATKMWWDWSTAGKKKDGKPFAEKGPFGKPSYDSKKGDFRWEKDVTPEYHWSNGRMEFLLLTDKIDDTAKPVEINRIDGDPADPKARIMPFKAHRGRQPFDAGNRTFVAPHLFGKDDAAYWKTYDWVKAVEAGQKSLNLPFSGKLEFVDTVYYYPITHQVAPKEKSVACGECHKPAGSRLAAVGGVWMPGRDRNAGVDAAGWIAVAGSVLAVGVHGFLRLAARGRNNRKED</sequence>
<dbReference type="SUPFAM" id="SSF48695">
    <property type="entry name" value="Multiheme cytochromes"/>
    <property type="match status" value="1"/>
</dbReference>
<feature type="transmembrane region" description="Helical" evidence="2">
    <location>
        <begin position="535"/>
        <end position="558"/>
    </location>
</feature>
<dbReference type="PANTHER" id="PTHR35038:SF5">
    <property type="entry name" value="CYTOCHROME C-TYPE PROTEIN NRFB"/>
    <property type="match status" value="1"/>
</dbReference>
<dbReference type="InterPro" id="IPR036280">
    <property type="entry name" value="Multihaem_cyt_sf"/>
</dbReference>
<dbReference type="Gene3D" id="1.10.1130.10">
    <property type="entry name" value="Flavocytochrome C3, Chain A"/>
    <property type="match status" value="1"/>
</dbReference>
<dbReference type="Proteomes" id="UP001180616">
    <property type="component" value="Chromosome"/>
</dbReference>
<dbReference type="InterPro" id="IPR024673">
    <property type="entry name" value="Octahem_Cyt_c"/>
</dbReference>
<keyword evidence="2" id="KW-0472">Membrane</keyword>
<organism evidence="3 4">
    <name type="scientific">Nitratidesulfovibrio liaohensis</name>
    <dbReference type="NCBI Taxonomy" id="2604158"/>
    <lineage>
        <taxon>Bacteria</taxon>
        <taxon>Pseudomonadati</taxon>
        <taxon>Thermodesulfobacteriota</taxon>
        <taxon>Desulfovibrionia</taxon>
        <taxon>Desulfovibrionales</taxon>
        <taxon>Desulfovibrionaceae</taxon>
        <taxon>Nitratidesulfovibrio</taxon>
    </lineage>
</organism>
<evidence type="ECO:0000313" key="4">
    <source>
        <dbReference type="Proteomes" id="UP001180616"/>
    </source>
</evidence>
<keyword evidence="2" id="KW-0812">Transmembrane</keyword>
<evidence type="ECO:0000256" key="1">
    <source>
        <dbReference type="ARBA" id="ARBA00022729"/>
    </source>
</evidence>
<reference evidence="3" key="1">
    <citation type="submission" date="2023-09" db="EMBL/GenBank/DDBJ databases">
        <authorList>
            <consortium name="CW5 consortium"/>
            <person name="Lu C.-W."/>
        </authorList>
    </citation>
    <scope>NUCLEOTIDE SEQUENCE</scope>
    <source>
        <strain evidence="3">KPS</strain>
    </source>
</reference>
<dbReference type="RefSeq" id="WP_309540086.1">
    <property type="nucleotide sequence ID" value="NZ_CP133659.1"/>
</dbReference>
<name>A0ABY9QXD5_9BACT</name>
<dbReference type="EMBL" id="CP133659">
    <property type="protein sequence ID" value="WMW63962.1"/>
    <property type="molecule type" value="Genomic_DNA"/>
</dbReference>
<dbReference type="PIRSF" id="PIRSF039014">
    <property type="entry name" value="OTR_cyc"/>
    <property type="match status" value="1"/>
</dbReference>
<keyword evidence="2" id="KW-1133">Transmembrane helix</keyword>
<accession>A0ABY9QXD5</accession>
<keyword evidence="1" id="KW-0732">Signal</keyword>
<dbReference type="Pfam" id="PF11783">
    <property type="entry name" value="Cytochrome_cB"/>
    <property type="match status" value="1"/>
</dbReference>
<proteinExistence type="predicted"/>
<evidence type="ECO:0000256" key="2">
    <source>
        <dbReference type="SAM" id="Phobius"/>
    </source>
</evidence>
<dbReference type="PANTHER" id="PTHR35038">
    <property type="entry name" value="DISSIMILATORY SULFITE REDUCTASE SIRA"/>
    <property type="match status" value="1"/>
</dbReference>
<keyword evidence="4" id="KW-1185">Reference proteome</keyword>
<gene>
    <name evidence="3" type="ORF">KPS_001935</name>
</gene>
<evidence type="ECO:0000313" key="3">
    <source>
        <dbReference type="EMBL" id="WMW63962.1"/>
    </source>
</evidence>
<dbReference type="InterPro" id="IPR051829">
    <property type="entry name" value="Multiheme_Cytochr_ET"/>
</dbReference>
<protein>
    <submittedName>
        <fullName evidence="3">Tetrathionate reductase family octaheme c-type cytochrome</fullName>
    </submittedName>
</protein>
<dbReference type="NCBIfam" id="TIGR04315">
    <property type="entry name" value="octaheme_Shew"/>
    <property type="match status" value="1"/>
</dbReference>